<dbReference type="PROSITE" id="PS01081">
    <property type="entry name" value="HTH_TETR_1"/>
    <property type="match status" value="1"/>
</dbReference>
<accession>A0A918BLI2</accession>
<dbReference type="InterPro" id="IPR036271">
    <property type="entry name" value="Tet_transcr_reg_TetR-rel_C_sf"/>
</dbReference>
<dbReference type="PANTHER" id="PTHR47506">
    <property type="entry name" value="TRANSCRIPTIONAL REGULATORY PROTEIN"/>
    <property type="match status" value="1"/>
</dbReference>
<proteinExistence type="predicted"/>
<evidence type="ECO:0000256" key="4">
    <source>
        <dbReference type="PROSITE-ProRule" id="PRU00335"/>
    </source>
</evidence>
<feature type="domain" description="HTH tetR-type" evidence="5">
    <location>
        <begin position="17"/>
        <end position="77"/>
    </location>
</feature>
<dbReference type="InterPro" id="IPR009057">
    <property type="entry name" value="Homeodomain-like_sf"/>
</dbReference>
<evidence type="ECO:0000313" key="6">
    <source>
        <dbReference type="EMBL" id="GGQ77737.1"/>
    </source>
</evidence>
<dbReference type="PANTHER" id="PTHR47506:SF1">
    <property type="entry name" value="HTH-TYPE TRANSCRIPTIONAL REGULATOR YJDC"/>
    <property type="match status" value="1"/>
</dbReference>
<keyword evidence="1" id="KW-0805">Transcription regulation</keyword>
<feature type="DNA-binding region" description="H-T-H motif" evidence="4">
    <location>
        <begin position="40"/>
        <end position="59"/>
    </location>
</feature>
<keyword evidence="3" id="KW-0804">Transcription</keyword>
<evidence type="ECO:0000259" key="5">
    <source>
        <dbReference type="PROSITE" id="PS50977"/>
    </source>
</evidence>
<dbReference type="GO" id="GO:0003677">
    <property type="term" value="F:DNA binding"/>
    <property type="evidence" value="ECO:0007669"/>
    <property type="project" value="UniProtKB-UniRule"/>
</dbReference>
<dbReference type="PRINTS" id="PR00455">
    <property type="entry name" value="HTHTETR"/>
</dbReference>
<dbReference type="InterPro" id="IPR001647">
    <property type="entry name" value="HTH_TetR"/>
</dbReference>
<dbReference type="SUPFAM" id="SSF46689">
    <property type="entry name" value="Homeodomain-like"/>
    <property type="match status" value="1"/>
</dbReference>
<dbReference type="Gene3D" id="1.10.357.10">
    <property type="entry name" value="Tetracycline Repressor, domain 2"/>
    <property type="match status" value="1"/>
</dbReference>
<name>A0A918BLI2_9ACTN</name>
<reference evidence="6" key="2">
    <citation type="submission" date="2020-09" db="EMBL/GenBank/DDBJ databases">
        <authorList>
            <person name="Sun Q."/>
            <person name="Ohkuma M."/>
        </authorList>
    </citation>
    <scope>NUCLEOTIDE SEQUENCE</scope>
    <source>
        <strain evidence="6">JCM 3131</strain>
    </source>
</reference>
<dbReference type="Pfam" id="PF16925">
    <property type="entry name" value="TetR_C_13"/>
    <property type="match status" value="1"/>
</dbReference>
<evidence type="ECO:0000256" key="3">
    <source>
        <dbReference type="ARBA" id="ARBA00023163"/>
    </source>
</evidence>
<dbReference type="InterPro" id="IPR011075">
    <property type="entry name" value="TetR_C"/>
</dbReference>
<dbReference type="PROSITE" id="PS50977">
    <property type="entry name" value="HTH_TETR_2"/>
    <property type="match status" value="1"/>
</dbReference>
<dbReference type="SUPFAM" id="SSF48498">
    <property type="entry name" value="Tetracyclin repressor-like, C-terminal domain"/>
    <property type="match status" value="1"/>
</dbReference>
<dbReference type="Gene3D" id="1.10.10.60">
    <property type="entry name" value="Homeodomain-like"/>
    <property type="match status" value="1"/>
</dbReference>
<comment type="caution">
    <text evidence="6">The sequence shown here is derived from an EMBL/GenBank/DDBJ whole genome shotgun (WGS) entry which is preliminary data.</text>
</comment>
<evidence type="ECO:0000313" key="7">
    <source>
        <dbReference type="Proteomes" id="UP000620156"/>
    </source>
</evidence>
<gene>
    <name evidence="6" type="ORF">GCM10010145_54360</name>
</gene>
<evidence type="ECO:0000256" key="2">
    <source>
        <dbReference type="ARBA" id="ARBA00023125"/>
    </source>
</evidence>
<evidence type="ECO:0000256" key="1">
    <source>
        <dbReference type="ARBA" id="ARBA00023015"/>
    </source>
</evidence>
<dbReference type="Proteomes" id="UP000620156">
    <property type="component" value="Unassembled WGS sequence"/>
</dbReference>
<dbReference type="Pfam" id="PF00440">
    <property type="entry name" value="TetR_N"/>
    <property type="match status" value="1"/>
</dbReference>
<keyword evidence="7" id="KW-1185">Reference proteome</keyword>
<organism evidence="6 7">
    <name type="scientific">Streptomyces ruber</name>
    <dbReference type="NCBI Taxonomy" id="83378"/>
    <lineage>
        <taxon>Bacteria</taxon>
        <taxon>Bacillati</taxon>
        <taxon>Actinomycetota</taxon>
        <taxon>Actinomycetes</taxon>
        <taxon>Kitasatosporales</taxon>
        <taxon>Streptomycetaceae</taxon>
        <taxon>Streptomyces</taxon>
    </lineage>
</organism>
<dbReference type="AlphaFoldDB" id="A0A918BLI2"/>
<sequence length="205" mass="22020">MERMGTQQKAPIGRPRGFDADEALERAMRVFWEKGYEGASLTDLTGAMGITRTSMYAAFGNKEDLFRKALERYEEGPAAYVARALREPTARQVATAFLHGAVRASTRSGCPAGCLGVQGSLAAGDTAGSVRDTLADWRNDGVSRLAERFRRAAEEGDLPAEADPGVLARYLMTVANGISVQAVGGATRDELQRVADVALRNWPPA</sequence>
<protein>
    <submittedName>
        <fullName evidence="6">TetR family transcriptional regulator</fullName>
    </submittedName>
</protein>
<keyword evidence="2 4" id="KW-0238">DNA-binding</keyword>
<reference evidence="6" key="1">
    <citation type="journal article" date="2014" name="Int. J. Syst. Evol. Microbiol.">
        <title>Complete genome sequence of Corynebacterium casei LMG S-19264T (=DSM 44701T), isolated from a smear-ripened cheese.</title>
        <authorList>
            <consortium name="US DOE Joint Genome Institute (JGI-PGF)"/>
            <person name="Walter F."/>
            <person name="Albersmeier A."/>
            <person name="Kalinowski J."/>
            <person name="Ruckert C."/>
        </authorList>
    </citation>
    <scope>NUCLEOTIDE SEQUENCE</scope>
    <source>
        <strain evidence="6">JCM 3131</strain>
    </source>
</reference>
<dbReference type="EMBL" id="BMQK01000015">
    <property type="protein sequence ID" value="GGQ77737.1"/>
    <property type="molecule type" value="Genomic_DNA"/>
</dbReference>
<dbReference type="InterPro" id="IPR023772">
    <property type="entry name" value="DNA-bd_HTH_TetR-type_CS"/>
</dbReference>